<proteinExistence type="predicted"/>
<protein>
    <recommendedName>
        <fullName evidence="4">Mobilization protein</fullName>
    </recommendedName>
</protein>
<evidence type="ECO:0000313" key="2">
    <source>
        <dbReference type="EMBL" id="PWE00026.1"/>
    </source>
</evidence>
<gene>
    <name evidence="2" type="ORF">DDZ16_06585</name>
</gene>
<dbReference type="EMBL" id="QEWP01000004">
    <property type="protein sequence ID" value="PWE00026.1"/>
    <property type="molecule type" value="Genomic_DNA"/>
</dbReference>
<feature type="compositionally biased region" description="Basic residues" evidence="1">
    <location>
        <begin position="278"/>
        <end position="292"/>
    </location>
</feature>
<evidence type="ECO:0008006" key="4">
    <source>
        <dbReference type="Google" id="ProtNLM"/>
    </source>
</evidence>
<accession>A0A2U2BAD1</accession>
<feature type="compositionally biased region" description="Basic and acidic residues" evidence="1">
    <location>
        <begin position="268"/>
        <end position="277"/>
    </location>
</feature>
<sequence>MKNGTNCRYNLNPDTMYIKVINPKLHGNTTFSNTGSCRNLANYLGKENEKLPLDEKELFFNNKEAELSSNAVIKMIDNNVKGIAKGRTRFHSLVIAPDAEELKHIKHDSKALKDYTSEVMRQYAKSFNLKNGLELGLDDLVWAAKLEKERNGENKNGDNMHVHVIVSARDKEQNTSLSPNVNNKQRFNRVQFYLKSERAFDKMFDYQRIESRLQTDQMRKYGSLDERERYFAELELKQQKHQSAQQNSLNTNILQNLVQGADSGSSKGYREEIDYSKYRKIKKRNKKRGPKL</sequence>
<dbReference type="Pfam" id="PF18976">
    <property type="entry name" value="DUF5712"/>
    <property type="match status" value="1"/>
</dbReference>
<organism evidence="2 3">
    <name type="scientific">Marinilabilia rubra</name>
    <dbReference type="NCBI Taxonomy" id="2162893"/>
    <lineage>
        <taxon>Bacteria</taxon>
        <taxon>Pseudomonadati</taxon>
        <taxon>Bacteroidota</taxon>
        <taxon>Bacteroidia</taxon>
        <taxon>Marinilabiliales</taxon>
        <taxon>Marinilabiliaceae</taxon>
        <taxon>Marinilabilia</taxon>
    </lineage>
</organism>
<dbReference type="Proteomes" id="UP000244956">
    <property type="component" value="Unassembled WGS sequence"/>
</dbReference>
<name>A0A2U2BAD1_9BACT</name>
<keyword evidence="3" id="KW-1185">Reference proteome</keyword>
<reference evidence="2 3" key="1">
    <citation type="submission" date="2018-05" db="EMBL/GenBank/DDBJ databases">
        <title>Marinilabilia rubrum sp. nov., isolated from saltern sediment.</title>
        <authorList>
            <person name="Zhang R."/>
        </authorList>
    </citation>
    <scope>NUCLEOTIDE SEQUENCE [LARGE SCALE GENOMIC DNA]</scope>
    <source>
        <strain evidence="2 3">WTE16</strain>
    </source>
</reference>
<feature type="region of interest" description="Disordered" evidence="1">
    <location>
        <begin position="259"/>
        <end position="292"/>
    </location>
</feature>
<comment type="caution">
    <text evidence="2">The sequence shown here is derived from an EMBL/GenBank/DDBJ whole genome shotgun (WGS) entry which is preliminary data.</text>
</comment>
<evidence type="ECO:0000313" key="3">
    <source>
        <dbReference type="Proteomes" id="UP000244956"/>
    </source>
</evidence>
<dbReference type="InterPro" id="IPR043766">
    <property type="entry name" value="BfmA-like"/>
</dbReference>
<dbReference type="AlphaFoldDB" id="A0A2U2BAD1"/>
<evidence type="ECO:0000256" key="1">
    <source>
        <dbReference type="SAM" id="MobiDB-lite"/>
    </source>
</evidence>